<feature type="binding site" evidence="5">
    <location>
        <position position="92"/>
    </location>
    <ligand>
        <name>Zn(2+)</name>
        <dbReference type="ChEBI" id="CHEBI:29105"/>
    </ligand>
</feature>
<evidence type="ECO:0000256" key="4">
    <source>
        <dbReference type="ARBA" id="ARBA00022833"/>
    </source>
</evidence>
<feature type="binding site" evidence="5">
    <location>
        <position position="73"/>
    </location>
    <ligand>
        <name>Zn(2+)</name>
        <dbReference type="ChEBI" id="CHEBI:29105"/>
    </ligand>
</feature>
<dbReference type="PANTHER" id="PTHR34535">
    <property type="entry name" value="HYDROGENASE MATURATION FACTOR HYPA"/>
    <property type="match status" value="1"/>
</dbReference>
<dbReference type="InterPro" id="IPR000688">
    <property type="entry name" value="HypA/HybF"/>
</dbReference>
<reference evidence="6" key="1">
    <citation type="submission" date="2021-02" db="EMBL/GenBank/DDBJ databases">
        <title>Natronogracilivirga saccharolytica gen. nov. sp. nov. a new anaerobic, haloalkiliphilic carbohydrate-fermenting bacterium from soda lake and proposing of Cyclonatronumiaceae fam. nov. in the phylum Balneolaeota.</title>
        <authorList>
            <person name="Zhilina T.N."/>
            <person name="Sorokin D.Y."/>
            <person name="Zavarzina D.G."/>
            <person name="Toshchakov S.V."/>
            <person name="Kublanov I.V."/>
        </authorList>
    </citation>
    <scope>NUCLEOTIDE SEQUENCE</scope>
    <source>
        <strain evidence="6">Z-1702</strain>
    </source>
</reference>
<dbReference type="Gene3D" id="3.30.2320.80">
    <property type="match status" value="1"/>
</dbReference>
<dbReference type="PROSITE" id="PS01249">
    <property type="entry name" value="HYPA"/>
    <property type="match status" value="1"/>
</dbReference>
<dbReference type="GO" id="GO:0051604">
    <property type="term" value="P:protein maturation"/>
    <property type="evidence" value="ECO:0007669"/>
    <property type="project" value="InterPro"/>
</dbReference>
<accession>A0A8J7S7V7</accession>
<dbReference type="RefSeq" id="WP_210510499.1">
    <property type="nucleotide sequence ID" value="NZ_JAFIDN010000002.1"/>
</dbReference>
<keyword evidence="3 5" id="KW-0479">Metal-binding</keyword>
<evidence type="ECO:0000256" key="2">
    <source>
        <dbReference type="ARBA" id="ARBA00022596"/>
    </source>
</evidence>
<protein>
    <recommendedName>
        <fullName evidence="5">Hydrogenase maturation factor HypA</fullName>
    </recommendedName>
</protein>
<gene>
    <name evidence="5 6" type="primary">hypA</name>
    <name evidence="6" type="ORF">NATSA_03675</name>
</gene>
<dbReference type="HAMAP" id="MF_00213">
    <property type="entry name" value="HypA_HybF"/>
    <property type="match status" value="1"/>
</dbReference>
<feature type="binding site" evidence="5">
    <location>
        <position position="2"/>
    </location>
    <ligand>
        <name>Ni(2+)</name>
        <dbReference type="ChEBI" id="CHEBI:49786"/>
    </ligand>
</feature>
<evidence type="ECO:0000256" key="5">
    <source>
        <dbReference type="HAMAP-Rule" id="MF_00213"/>
    </source>
</evidence>
<dbReference type="GO" id="GO:0008270">
    <property type="term" value="F:zinc ion binding"/>
    <property type="evidence" value="ECO:0007669"/>
    <property type="project" value="UniProtKB-UniRule"/>
</dbReference>
<evidence type="ECO:0000313" key="7">
    <source>
        <dbReference type="Proteomes" id="UP000673975"/>
    </source>
</evidence>
<feature type="binding site" evidence="5">
    <location>
        <position position="89"/>
    </location>
    <ligand>
        <name>Zn(2+)</name>
        <dbReference type="ChEBI" id="CHEBI:29105"/>
    </ligand>
</feature>
<comment type="function">
    <text evidence="5">Involved in the maturation of [NiFe] hydrogenases. Required for nickel insertion into the metal center of the hydrogenase.</text>
</comment>
<dbReference type="PANTHER" id="PTHR34535:SF3">
    <property type="entry name" value="HYDROGENASE MATURATION FACTOR HYPA"/>
    <property type="match status" value="1"/>
</dbReference>
<evidence type="ECO:0000256" key="3">
    <source>
        <dbReference type="ARBA" id="ARBA00022723"/>
    </source>
</evidence>
<keyword evidence="2 5" id="KW-0533">Nickel</keyword>
<dbReference type="Pfam" id="PF01155">
    <property type="entry name" value="HypA"/>
    <property type="match status" value="1"/>
</dbReference>
<feature type="binding site" evidence="5">
    <location>
        <position position="76"/>
    </location>
    <ligand>
        <name>Zn(2+)</name>
        <dbReference type="ChEBI" id="CHEBI:29105"/>
    </ligand>
</feature>
<proteinExistence type="inferred from homology"/>
<keyword evidence="7" id="KW-1185">Reference proteome</keyword>
<comment type="similarity">
    <text evidence="1 5">Belongs to the HypA/HybF family.</text>
</comment>
<dbReference type="Proteomes" id="UP000673975">
    <property type="component" value="Unassembled WGS sequence"/>
</dbReference>
<sequence>MHELSIAINIVDIATLEVRKAGAERVTDLQIDVGALSGVVVDALEFALQEAVRNSVAEQARISIREIPARGSCRTCGREYPVSDYIDLCPECPSASLEIIQGKELRVASLSVV</sequence>
<dbReference type="NCBIfam" id="TIGR00100">
    <property type="entry name" value="hypA"/>
    <property type="match status" value="1"/>
</dbReference>
<dbReference type="EMBL" id="JAFIDN010000002">
    <property type="protein sequence ID" value="MBP3191756.1"/>
    <property type="molecule type" value="Genomic_DNA"/>
</dbReference>
<dbReference type="PIRSF" id="PIRSF004761">
    <property type="entry name" value="Hydrgn_mat_HypA"/>
    <property type="match status" value="1"/>
</dbReference>
<keyword evidence="4 5" id="KW-0862">Zinc</keyword>
<evidence type="ECO:0000313" key="6">
    <source>
        <dbReference type="EMBL" id="MBP3191756.1"/>
    </source>
</evidence>
<organism evidence="6 7">
    <name type="scientific">Natronogracilivirga saccharolytica</name>
    <dbReference type="NCBI Taxonomy" id="2812953"/>
    <lineage>
        <taxon>Bacteria</taxon>
        <taxon>Pseudomonadati</taxon>
        <taxon>Balneolota</taxon>
        <taxon>Balneolia</taxon>
        <taxon>Balneolales</taxon>
        <taxon>Cyclonatronaceae</taxon>
        <taxon>Natronogracilivirga</taxon>
    </lineage>
</organism>
<dbReference type="AlphaFoldDB" id="A0A8J7S7V7"/>
<evidence type="ECO:0000256" key="1">
    <source>
        <dbReference type="ARBA" id="ARBA00010748"/>
    </source>
</evidence>
<comment type="caution">
    <text evidence="6">The sequence shown here is derived from an EMBL/GenBank/DDBJ whole genome shotgun (WGS) entry which is preliminary data.</text>
</comment>
<dbReference type="GO" id="GO:0016151">
    <property type="term" value="F:nickel cation binding"/>
    <property type="evidence" value="ECO:0007669"/>
    <property type="project" value="UniProtKB-UniRule"/>
</dbReference>
<dbReference type="InterPro" id="IPR020538">
    <property type="entry name" value="Hydgase_Ni_incorp_HypA/HybF_CS"/>
</dbReference>
<name>A0A8J7S7V7_9BACT</name>